<evidence type="ECO:0000256" key="3">
    <source>
        <dbReference type="ARBA" id="ARBA00022676"/>
    </source>
</evidence>
<dbReference type="GO" id="GO:0009252">
    <property type="term" value="P:peptidoglycan biosynthetic process"/>
    <property type="evidence" value="ECO:0007669"/>
    <property type="project" value="UniProtKB-UniRule"/>
</dbReference>
<proteinExistence type="inferred from homology"/>
<dbReference type="UniPathway" id="UPA00219"/>
<dbReference type="InterPro" id="IPR004276">
    <property type="entry name" value="GlycoTrans_28_N"/>
</dbReference>
<dbReference type="STRING" id="1121025.SAMN02745249_00315"/>
<feature type="binding site" evidence="10">
    <location>
        <position position="201"/>
    </location>
    <ligand>
        <name>UDP-N-acetyl-alpha-D-glucosamine</name>
        <dbReference type="ChEBI" id="CHEBI:57705"/>
    </ligand>
</feature>
<evidence type="ECO:0000259" key="11">
    <source>
        <dbReference type="Pfam" id="PF03033"/>
    </source>
</evidence>
<name>A0A1M4T069_9LACT</name>
<protein>
    <recommendedName>
        <fullName evidence="10">UDP-N-acetylglucosamine--N-acetylmuramyl-(pentapeptide) pyrophosphoryl-undecaprenol N-acetylglucosamine transferase</fullName>
        <ecNumber evidence="10">2.4.1.227</ecNumber>
    </recommendedName>
    <alternativeName>
        <fullName evidence="10">Undecaprenyl-PP-MurNAc-pentapeptide-UDPGlcNAc GlcNAc transferase</fullName>
    </alternativeName>
</protein>
<keyword evidence="6 10" id="KW-0573">Peptidoglycan synthesis</keyword>
<sequence>MRVLLTGGGTGGHIYPALAVARRLQEMDSEVELLYVGTKRGLESTIVPREKIPFKTIEVEGFMRSLNFEGIKYNLRSVHLFLKSISEAKKIIRTFQPDVVLGTGGYVSAPICYAASKEGIATVVHEQNSFLGLTNKFLLRYIDRLAISFDDIYEQMKKYQEKVVFTGNPRAQEVNSANLPMIDHVLGLDVTKPIALIFGGSRGAPKINQAVVEAYPILRTRGYQIIFVPGEEHYKKIVKQLNDVSPLARNPHFVVRPYIDHMIDILRNVSVIVSRSGATTIAEITVLGIPSVLIPSPYVTDDHQTKNAQSLVNNEAAILLKEDQLSGKSLLSKLDELMNSVNKRSFMSERARELGQPRATDQLIQVMLDEVKNKKK</sequence>
<keyword evidence="9 10" id="KW-0961">Cell wall biogenesis/degradation</keyword>
<organism evidence="13 14">
    <name type="scientific">Atopostipes suicloacalis DSM 15692</name>
    <dbReference type="NCBI Taxonomy" id="1121025"/>
    <lineage>
        <taxon>Bacteria</taxon>
        <taxon>Bacillati</taxon>
        <taxon>Bacillota</taxon>
        <taxon>Bacilli</taxon>
        <taxon>Lactobacillales</taxon>
        <taxon>Carnobacteriaceae</taxon>
        <taxon>Atopostipes</taxon>
    </lineage>
</organism>
<dbReference type="CDD" id="cd03785">
    <property type="entry name" value="GT28_MurG"/>
    <property type="match status" value="1"/>
</dbReference>
<dbReference type="InterPro" id="IPR007235">
    <property type="entry name" value="Glyco_trans_28_C"/>
</dbReference>
<evidence type="ECO:0000256" key="4">
    <source>
        <dbReference type="ARBA" id="ARBA00022679"/>
    </source>
</evidence>
<dbReference type="Proteomes" id="UP000184128">
    <property type="component" value="Unassembled WGS sequence"/>
</dbReference>
<dbReference type="GO" id="GO:0051301">
    <property type="term" value="P:cell division"/>
    <property type="evidence" value="ECO:0007669"/>
    <property type="project" value="UniProtKB-KW"/>
</dbReference>
<dbReference type="HAMAP" id="MF_00033">
    <property type="entry name" value="MurG"/>
    <property type="match status" value="1"/>
</dbReference>
<dbReference type="GO" id="GO:0071555">
    <property type="term" value="P:cell wall organization"/>
    <property type="evidence" value="ECO:0007669"/>
    <property type="project" value="UniProtKB-KW"/>
</dbReference>
<dbReference type="Pfam" id="PF03033">
    <property type="entry name" value="Glyco_transf_28"/>
    <property type="match status" value="1"/>
</dbReference>
<keyword evidence="5 10" id="KW-0133">Cell shape</keyword>
<dbReference type="NCBIfam" id="TIGR01133">
    <property type="entry name" value="murG"/>
    <property type="match status" value="1"/>
</dbReference>
<dbReference type="SUPFAM" id="SSF53756">
    <property type="entry name" value="UDP-Glycosyltransferase/glycogen phosphorylase"/>
    <property type="match status" value="1"/>
</dbReference>
<feature type="binding site" evidence="10">
    <location>
        <begin position="10"/>
        <end position="12"/>
    </location>
    <ligand>
        <name>UDP-N-acetyl-alpha-D-glucosamine</name>
        <dbReference type="ChEBI" id="CHEBI:57705"/>
    </ligand>
</feature>
<evidence type="ECO:0000256" key="2">
    <source>
        <dbReference type="ARBA" id="ARBA00022618"/>
    </source>
</evidence>
<gene>
    <name evidence="10" type="primary">murG</name>
    <name evidence="13" type="ORF">SAMN02745249_00315</name>
</gene>
<accession>A0A1M4T069</accession>
<keyword evidence="3 10" id="KW-0328">Glycosyltransferase</keyword>
<keyword evidence="4 10" id="KW-0808">Transferase</keyword>
<dbReference type="InterPro" id="IPR006009">
    <property type="entry name" value="GlcNAc_MurG"/>
</dbReference>
<comment type="caution">
    <text evidence="10">Lacks conserved residue(s) required for the propagation of feature annotation.</text>
</comment>
<comment type="catalytic activity">
    <reaction evidence="10">
        <text>Mur2Ac(oyl-L-Ala-gamma-D-Glu-L-Lys-D-Ala-D-Ala)-di-trans,octa-cis-undecaprenyl diphosphate + UDP-N-acetyl-alpha-D-glucosamine = beta-D-GlcNAc-(1-&gt;4)-Mur2Ac(oyl-L-Ala-gamma-D-Glu-L-Lys-D-Ala-D-Ala)-di-trans,octa-cis-undecaprenyl diphosphate + UDP + H(+)</text>
        <dbReference type="Rhea" id="RHEA:23192"/>
        <dbReference type="ChEBI" id="CHEBI:15378"/>
        <dbReference type="ChEBI" id="CHEBI:57705"/>
        <dbReference type="ChEBI" id="CHEBI:58223"/>
        <dbReference type="ChEBI" id="CHEBI:60032"/>
        <dbReference type="ChEBI" id="CHEBI:60033"/>
        <dbReference type="EC" id="2.4.1.227"/>
    </reaction>
</comment>
<evidence type="ECO:0000259" key="12">
    <source>
        <dbReference type="Pfam" id="PF04101"/>
    </source>
</evidence>
<comment type="pathway">
    <text evidence="10">Cell wall biogenesis; peptidoglycan biosynthesis.</text>
</comment>
<feature type="binding site" evidence="10">
    <location>
        <position position="128"/>
    </location>
    <ligand>
        <name>UDP-N-acetyl-alpha-D-glucosamine</name>
        <dbReference type="ChEBI" id="CHEBI:57705"/>
    </ligand>
</feature>
<dbReference type="GO" id="GO:0050511">
    <property type="term" value="F:undecaprenyldiphospho-muramoylpentapeptide beta-N-acetylglucosaminyltransferase activity"/>
    <property type="evidence" value="ECO:0007669"/>
    <property type="project" value="UniProtKB-UniRule"/>
</dbReference>
<dbReference type="GO" id="GO:0005886">
    <property type="term" value="C:plasma membrane"/>
    <property type="evidence" value="ECO:0007669"/>
    <property type="project" value="UniProtKB-SubCell"/>
</dbReference>
<evidence type="ECO:0000256" key="1">
    <source>
        <dbReference type="ARBA" id="ARBA00022475"/>
    </source>
</evidence>
<dbReference type="EMBL" id="FQUF01000004">
    <property type="protein sequence ID" value="SHE37892.1"/>
    <property type="molecule type" value="Genomic_DNA"/>
</dbReference>
<dbReference type="RefSeq" id="WP_073295239.1">
    <property type="nucleotide sequence ID" value="NZ_FQUF01000004.1"/>
</dbReference>
<dbReference type="PANTHER" id="PTHR21015">
    <property type="entry name" value="UDP-N-ACETYLGLUCOSAMINE--N-ACETYLMURAMYL-(PENTAPEPTIDE) PYROPHOSPHORYL-UNDECAPRENOL N-ACETYLGLUCOSAMINE TRANSFERASE 1"/>
    <property type="match status" value="1"/>
</dbReference>
<dbReference type="GO" id="GO:0005975">
    <property type="term" value="P:carbohydrate metabolic process"/>
    <property type="evidence" value="ECO:0007669"/>
    <property type="project" value="InterPro"/>
</dbReference>
<feature type="domain" description="Glycosyltransferase family 28 N-terminal" evidence="11">
    <location>
        <begin position="3"/>
        <end position="146"/>
    </location>
</feature>
<evidence type="ECO:0000313" key="14">
    <source>
        <dbReference type="Proteomes" id="UP000184128"/>
    </source>
</evidence>
<feature type="binding site" evidence="10">
    <location>
        <position position="259"/>
    </location>
    <ligand>
        <name>UDP-N-acetyl-alpha-D-glucosamine</name>
        <dbReference type="ChEBI" id="CHEBI:57705"/>
    </ligand>
</feature>
<keyword evidence="1 10" id="KW-1003">Cell membrane</keyword>
<evidence type="ECO:0000313" key="13">
    <source>
        <dbReference type="EMBL" id="SHE37892.1"/>
    </source>
</evidence>
<evidence type="ECO:0000256" key="5">
    <source>
        <dbReference type="ARBA" id="ARBA00022960"/>
    </source>
</evidence>
<dbReference type="OrthoDB" id="9808936at2"/>
<keyword evidence="8 10" id="KW-0131">Cell cycle</keyword>
<comment type="function">
    <text evidence="10">Cell wall formation. Catalyzes the transfer of a GlcNAc subunit on undecaprenyl-pyrophosphoryl-MurNAc-pentapeptide (lipid intermediate I) to form undecaprenyl-pyrophosphoryl-MurNAc-(pentapeptide)GlcNAc (lipid intermediate II).</text>
</comment>
<dbReference type="GO" id="GO:0008360">
    <property type="term" value="P:regulation of cell shape"/>
    <property type="evidence" value="ECO:0007669"/>
    <property type="project" value="UniProtKB-KW"/>
</dbReference>
<feature type="binding site" evidence="10">
    <location>
        <position position="304"/>
    </location>
    <ligand>
        <name>UDP-N-acetyl-alpha-D-glucosamine</name>
        <dbReference type="ChEBI" id="CHEBI:57705"/>
    </ligand>
</feature>
<dbReference type="Pfam" id="PF04101">
    <property type="entry name" value="Glyco_tran_28_C"/>
    <property type="match status" value="1"/>
</dbReference>
<feature type="domain" description="Glycosyl transferase family 28 C-terminal" evidence="12">
    <location>
        <begin position="195"/>
        <end position="360"/>
    </location>
</feature>
<evidence type="ECO:0000256" key="8">
    <source>
        <dbReference type="ARBA" id="ARBA00023306"/>
    </source>
</evidence>
<keyword evidence="2 10" id="KW-0132">Cell division</keyword>
<keyword evidence="7 10" id="KW-0472">Membrane</keyword>
<evidence type="ECO:0000256" key="10">
    <source>
        <dbReference type="HAMAP-Rule" id="MF_00033"/>
    </source>
</evidence>
<comment type="similarity">
    <text evidence="10">Belongs to the glycosyltransferase 28 family. MurG subfamily.</text>
</comment>
<dbReference type="Gene3D" id="3.40.50.2000">
    <property type="entry name" value="Glycogen Phosphorylase B"/>
    <property type="match status" value="2"/>
</dbReference>
<dbReference type="PANTHER" id="PTHR21015:SF22">
    <property type="entry name" value="GLYCOSYLTRANSFERASE"/>
    <property type="match status" value="1"/>
</dbReference>
<dbReference type="EC" id="2.4.1.227" evidence="10"/>
<dbReference type="AlphaFoldDB" id="A0A1M4T069"/>
<evidence type="ECO:0000256" key="6">
    <source>
        <dbReference type="ARBA" id="ARBA00022984"/>
    </source>
</evidence>
<reference evidence="13 14" key="1">
    <citation type="submission" date="2016-11" db="EMBL/GenBank/DDBJ databases">
        <authorList>
            <person name="Jaros S."/>
            <person name="Januszkiewicz K."/>
            <person name="Wedrychowicz H."/>
        </authorList>
    </citation>
    <scope>NUCLEOTIDE SEQUENCE [LARGE SCALE GENOMIC DNA]</scope>
    <source>
        <strain evidence="13 14">DSM 15692</strain>
    </source>
</reference>
<evidence type="ECO:0000256" key="7">
    <source>
        <dbReference type="ARBA" id="ARBA00023136"/>
    </source>
</evidence>
<comment type="subcellular location">
    <subcellularLocation>
        <location evidence="10">Cell membrane</location>
        <topology evidence="10">Peripheral membrane protein</topology>
        <orientation evidence="10">Cytoplasmic side</orientation>
    </subcellularLocation>
</comment>
<keyword evidence="14" id="KW-1185">Reference proteome</keyword>
<evidence type="ECO:0000256" key="9">
    <source>
        <dbReference type="ARBA" id="ARBA00023316"/>
    </source>
</evidence>